<evidence type="ECO:0000313" key="9">
    <source>
        <dbReference type="Proteomes" id="UP001482620"/>
    </source>
</evidence>
<evidence type="ECO:0000256" key="2">
    <source>
        <dbReference type="ARBA" id="ARBA00022692"/>
    </source>
</evidence>
<feature type="compositionally biased region" description="Basic and acidic residues" evidence="6">
    <location>
        <begin position="108"/>
        <end position="117"/>
    </location>
</feature>
<keyword evidence="9" id="KW-1185">Reference proteome</keyword>
<dbReference type="Proteomes" id="UP001482620">
    <property type="component" value="Unassembled WGS sequence"/>
</dbReference>
<keyword evidence="2" id="KW-0812">Transmembrane</keyword>
<evidence type="ECO:0000259" key="7">
    <source>
        <dbReference type="Pfam" id="PF06583"/>
    </source>
</evidence>
<feature type="compositionally biased region" description="Basic residues" evidence="6">
    <location>
        <begin position="28"/>
        <end position="38"/>
    </location>
</feature>
<dbReference type="Pfam" id="PF06583">
    <property type="entry name" value="Neogenin_C"/>
    <property type="match status" value="1"/>
</dbReference>
<evidence type="ECO:0000256" key="4">
    <source>
        <dbReference type="ARBA" id="ARBA00023136"/>
    </source>
</evidence>
<gene>
    <name evidence="8" type="ORF">ILYODFUR_002317</name>
</gene>
<keyword evidence="4" id="KW-0472">Membrane</keyword>
<feature type="region of interest" description="Disordered" evidence="6">
    <location>
        <begin position="1"/>
        <end position="74"/>
    </location>
</feature>
<evidence type="ECO:0000256" key="6">
    <source>
        <dbReference type="SAM" id="MobiDB-lite"/>
    </source>
</evidence>
<evidence type="ECO:0000256" key="1">
    <source>
        <dbReference type="ARBA" id="ARBA00004479"/>
    </source>
</evidence>
<evidence type="ECO:0000256" key="5">
    <source>
        <dbReference type="ARBA" id="ARBA00023180"/>
    </source>
</evidence>
<feature type="region of interest" description="Disordered" evidence="6">
    <location>
        <begin position="95"/>
        <end position="117"/>
    </location>
</feature>
<comment type="subcellular location">
    <subcellularLocation>
        <location evidence="1">Membrane</location>
        <topology evidence="1">Single-pass type I membrane protein</topology>
    </subcellularLocation>
</comment>
<protein>
    <recommendedName>
        <fullName evidence="7">Neogenin C-terminal domain-containing protein</fullName>
    </recommendedName>
</protein>
<evidence type="ECO:0000256" key="3">
    <source>
        <dbReference type="ARBA" id="ARBA00022989"/>
    </source>
</evidence>
<organism evidence="8 9">
    <name type="scientific">Ilyodon furcidens</name>
    <name type="common">goldbreast splitfin</name>
    <dbReference type="NCBI Taxonomy" id="33524"/>
    <lineage>
        <taxon>Eukaryota</taxon>
        <taxon>Metazoa</taxon>
        <taxon>Chordata</taxon>
        <taxon>Craniata</taxon>
        <taxon>Vertebrata</taxon>
        <taxon>Euteleostomi</taxon>
        <taxon>Actinopterygii</taxon>
        <taxon>Neopterygii</taxon>
        <taxon>Teleostei</taxon>
        <taxon>Neoteleostei</taxon>
        <taxon>Acanthomorphata</taxon>
        <taxon>Ovalentaria</taxon>
        <taxon>Atherinomorphae</taxon>
        <taxon>Cyprinodontiformes</taxon>
        <taxon>Goodeidae</taxon>
        <taxon>Ilyodon</taxon>
    </lineage>
</organism>
<evidence type="ECO:0000313" key="8">
    <source>
        <dbReference type="EMBL" id="MEQ2246736.1"/>
    </source>
</evidence>
<sequence>MADPEGSYHGSTTTEEEPSYSSNLPPHRPAHPHAHAHPLKSFAVPAIPVSGHPSYESPSLPSMPLLAQTGPPTHPHVVKTACIGTLGRTRTPMIVTVPNAPDVPETSKMLEDVDSSH</sequence>
<proteinExistence type="predicted"/>
<accession>A0ABV0UNQ6</accession>
<reference evidence="8 9" key="1">
    <citation type="submission" date="2021-06" db="EMBL/GenBank/DDBJ databases">
        <authorList>
            <person name="Palmer J.M."/>
        </authorList>
    </citation>
    <scope>NUCLEOTIDE SEQUENCE [LARGE SCALE GENOMIC DNA]</scope>
    <source>
        <strain evidence="9">if_2019</strain>
        <tissue evidence="8">Muscle</tissue>
    </source>
</reference>
<dbReference type="InterPro" id="IPR010560">
    <property type="entry name" value="Neogenin_C"/>
</dbReference>
<feature type="domain" description="Neogenin C-terminal" evidence="7">
    <location>
        <begin position="29"/>
        <end position="116"/>
    </location>
</feature>
<keyword evidence="5" id="KW-0325">Glycoprotein</keyword>
<dbReference type="EMBL" id="JAHRIQ010081205">
    <property type="protein sequence ID" value="MEQ2246736.1"/>
    <property type="molecule type" value="Genomic_DNA"/>
</dbReference>
<name>A0ABV0UNQ6_9TELE</name>
<comment type="caution">
    <text evidence="8">The sequence shown here is derived from an EMBL/GenBank/DDBJ whole genome shotgun (WGS) entry which is preliminary data.</text>
</comment>
<keyword evidence="3" id="KW-1133">Transmembrane helix</keyword>